<dbReference type="Pfam" id="PF08352">
    <property type="entry name" value="oligo_HPY"/>
    <property type="match status" value="1"/>
</dbReference>
<reference evidence="8" key="1">
    <citation type="submission" date="2020-05" db="EMBL/GenBank/DDBJ databases">
        <authorList>
            <person name="Chiriac C."/>
            <person name="Salcher M."/>
            <person name="Ghai R."/>
            <person name="Kavagutti S V."/>
        </authorList>
    </citation>
    <scope>NUCLEOTIDE SEQUENCE</scope>
</reference>
<accession>A0A6J6L8S1</accession>
<dbReference type="GO" id="GO:0005524">
    <property type="term" value="F:ATP binding"/>
    <property type="evidence" value="ECO:0007669"/>
    <property type="project" value="UniProtKB-KW"/>
</dbReference>
<evidence type="ECO:0000256" key="6">
    <source>
        <dbReference type="ARBA" id="ARBA00023136"/>
    </source>
</evidence>
<dbReference type="Pfam" id="PF00005">
    <property type="entry name" value="ABC_tran"/>
    <property type="match status" value="1"/>
</dbReference>
<protein>
    <submittedName>
        <fullName evidence="8">Unannotated protein</fullName>
    </submittedName>
</protein>
<organism evidence="8">
    <name type="scientific">freshwater metagenome</name>
    <dbReference type="NCBI Taxonomy" id="449393"/>
    <lineage>
        <taxon>unclassified sequences</taxon>
        <taxon>metagenomes</taxon>
        <taxon>ecological metagenomes</taxon>
    </lineage>
</organism>
<dbReference type="SUPFAM" id="SSF52540">
    <property type="entry name" value="P-loop containing nucleoside triphosphate hydrolases"/>
    <property type="match status" value="1"/>
</dbReference>
<feature type="domain" description="ABC transporter" evidence="7">
    <location>
        <begin position="7"/>
        <end position="258"/>
    </location>
</feature>
<evidence type="ECO:0000256" key="4">
    <source>
        <dbReference type="ARBA" id="ARBA00022741"/>
    </source>
</evidence>
<evidence type="ECO:0000256" key="1">
    <source>
        <dbReference type="ARBA" id="ARBA00004202"/>
    </source>
</evidence>
<keyword evidence="6" id="KW-0472">Membrane</keyword>
<dbReference type="GO" id="GO:0005886">
    <property type="term" value="C:plasma membrane"/>
    <property type="evidence" value="ECO:0007669"/>
    <property type="project" value="UniProtKB-SubCell"/>
</dbReference>
<dbReference type="GO" id="GO:0015833">
    <property type="term" value="P:peptide transport"/>
    <property type="evidence" value="ECO:0007669"/>
    <property type="project" value="InterPro"/>
</dbReference>
<evidence type="ECO:0000256" key="5">
    <source>
        <dbReference type="ARBA" id="ARBA00022840"/>
    </source>
</evidence>
<dbReference type="SMART" id="SM00382">
    <property type="entry name" value="AAA"/>
    <property type="match status" value="1"/>
</dbReference>
<evidence type="ECO:0000313" key="8">
    <source>
        <dbReference type="EMBL" id="CAB4657163.1"/>
    </source>
</evidence>
<dbReference type="PROSITE" id="PS50893">
    <property type="entry name" value="ABC_TRANSPORTER_2"/>
    <property type="match status" value="1"/>
</dbReference>
<keyword evidence="4" id="KW-0547">Nucleotide-binding</keyword>
<name>A0A6J6L8S1_9ZZZZ</name>
<keyword evidence="2" id="KW-0813">Transport</keyword>
<keyword evidence="3" id="KW-1003">Cell membrane</keyword>
<sequence>MTQNALLDIQNLSVGLKGGNVEYDIVRNVNFSINPNEILAIVGESGCGKSLTALSILGLQASPPLRITSGSIKFGDRDLTKLSQDELRSVRGAEIAMIFQDPMSALDPMFTVGTLLKSAIRAHKKVDDATAETISLESLADAGIEDPRRRLAEYPFQLSGGVSQRVMIALALVNNPKIIIADEPTTALDVTVQAQILERLKDLKKERGMSIMLITHNLGVVASIADRMAVMYTGEIVEIGSVENVFGKPQHPYTNGLLGAVPRLGSGSAELIPIIGRVPQPDNLPSGCTFVDRCGRAVEKCSTQRPELVSQGSVDVRCFNPFK</sequence>
<dbReference type="PANTHER" id="PTHR43297">
    <property type="entry name" value="OLIGOPEPTIDE TRANSPORT ATP-BINDING PROTEIN APPD"/>
    <property type="match status" value="1"/>
</dbReference>
<dbReference type="InterPro" id="IPR003593">
    <property type="entry name" value="AAA+_ATPase"/>
</dbReference>
<proteinExistence type="predicted"/>
<dbReference type="InterPro" id="IPR003439">
    <property type="entry name" value="ABC_transporter-like_ATP-bd"/>
</dbReference>
<evidence type="ECO:0000259" key="7">
    <source>
        <dbReference type="PROSITE" id="PS50893"/>
    </source>
</evidence>
<evidence type="ECO:0000256" key="2">
    <source>
        <dbReference type="ARBA" id="ARBA00022448"/>
    </source>
</evidence>
<dbReference type="FunFam" id="3.40.50.300:FF:000016">
    <property type="entry name" value="Oligopeptide ABC transporter ATP-binding component"/>
    <property type="match status" value="1"/>
</dbReference>
<dbReference type="GO" id="GO:0016887">
    <property type="term" value="F:ATP hydrolysis activity"/>
    <property type="evidence" value="ECO:0007669"/>
    <property type="project" value="InterPro"/>
</dbReference>
<gene>
    <name evidence="8" type="ORF">UFOPK2292_00027</name>
</gene>
<dbReference type="NCBIfam" id="TIGR01727">
    <property type="entry name" value="oligo_HPY"/>
    <property type="match status" value="1"/>
</dbReference>
<dbReference type="CDD" id="cd03257">
    <property type="entry name" value="ABC_NikE_OppD_transporters"/>
    <property type="match status" value="1"/>
</dbReference>
<dbReference type="InterPro" id="IPR027417">
    <property type="entry name" value="P-loop_NTPase"/>
</dbReference>
<dbReference type="InterPro" id="IPR013563">
    <property type="entry name" value="Oligopep_ABC_C"/>
</dbReference>
<dbReference type="InterPro" id="IPR050388">
    <property type="entry name" value="ABC_Ni/Peptide_Import"/>
</dbReference>
<dbReference type="AlphaFoldDB" id="A0A6J6L8S1"/>
<dbReference type="EMBL" id="CAEZWU010000002">
    <property type="protein sequence ID" value="CAB4657163.1"/>
    <property type="molecule type" value="Genomic_DNA"/>
</dbReference>
<dbReference type="Gene3D" id="3.40.50.300">
    <property type="entry name" value="P-loop containing nucleotide triphosphate hydrolases"/>
    <property type="match status" value="1"/>
</dbReference>
<evidence type="ECO:0000256" key="3">
    <source>
        <dbReference type="ARBA" id="ARBA00022475"/>
    </source>
</evidence>
<comment type="subcellular location">
    <subcellularLocation>
        <location evidence="1">Cell membrane</location>
        <topology evidence="1">Peripheral membrane protein</topology>
    </subcellularLocation>
</comment>
<dbReference type="PANTHER" id="PTHR43297:SF2">
    <property type="entry name" value="DIPEPTIDE TRANSPORT ATP-BINDING PROTEIN DPPD"/>
    <property type="match status" value="1"/>
</dbReference>
<keyword evidence="5" id="KW-0067">ATP-binding</keyword>